<protein>
    <submittedName>
        <fullName evidence="1">Uncharacterized protein</fullName>
    </submittedName>
</protein>
<keyword evidence="2" id="KW-1185">Reference proteome</keyword>
<comment type="caution">
    <text evidence="1">The sequence shown here is derived from an EMBL/GenBank/DDBJ whole genome shotgun (WGS) entry which is preliminary data.</text>
</comment>
<gene>
    <name evidence="1" type="ORF">GJ744_010755</name>
</gene>
<sequence length="115" mass="12538">MSPMDLVHGVHTDTIPFQYIGERTKLHIKPDNSMGTTLSTIGGYDYAWNVEQGSCKQILPSSLRAARWGSQPTEDECRCRGGGRNENSAVGWRPILLVGSSSLRGFNAVSNVVSN</sequence>
<dbReference type="EMBL" id="JAACFV010000071">
    <property type="protein sequence ID" value="KAF7507321.1"/>
    <property type="molecule type" value="Genomic_DNA"/>
</dbReference>
<dbReference type="Proteomes" id="UP000606974">
    <property type="component" value="Unassembled WGS sequence"/>
</dbReference>
<reference evidence="1" key="1">
    <citation type="submission" date="2020-02" db="EMBL/GenBank/DDBJ databases">
        <authorList>
            <person name="Palmer J.M."/>
        </authorList>
    </citation>
    <scope>NUCLEOTIDE SEQUENCE</scope>
    <source>
        <strain evidence="1">EPUS1.4</strain>
        <tissue evidence="1">Thallus</tissue>
    </source>
</reference>
<evidence type="ECO:0000313" key="2">
    <source>
        <dbReference type="Proteomes" id="UP000606974"/>
    </source>
</evidence>
<organism evidence="1 2">
    <name type="scientific">Endocarpon pusillum</name>
    <dbReference type="NCBI Taxonomy" id="364733"/>
    <lineage>
        <taxon>Eukaryota</taxon>
        <taxon>Fungi</taxon>
        <taxon>Dikarya</taxon>
        <taxon>Ascomycota</taxon>
        <taxon>Pezizomycotina</taxon>
        <taxon>Eurotiomycetes</taxon>
        <taxon>Chaetothyriomycetidae</taxon>
        <taxon>Verrucariales</taxon>
        <taxon>Verrucariaceae</taxon>
        <taxon>Endocarpon</taxon>
    </lineage>
</organism>
<proteinExistence type="predicted"/>
<accession>A0A8H7AHT5</accession>
<name>A0A8H7AHT5_9EURO</name>
<evidence type="ECO:0000313" key="1">
    <source>
        <dbReference type="EMBL" id="KAF7507321.1"/>
    </source>
</evidence>
<dbReference type="AlphaFoldDB" id="A0A8H7AHT5"/>